<keyword evidence="3" id="KW-1185">Reference proteome</keyword>
<feature type="transmembrane region" description="Helical" evidence="1">
    <location>
        <begin position="6"/>
        <end position="25"/>
    </location>
</feature>
<proteinExistence type="predicted"/>
<feature type="transmembrane region" description="Helical" evidence="1">
    <location>
        <begin position="75"/>
        <end position="92"/>
    </location>
</feature>
<feature type="transmembrane region" description="Helical" evidence="1">
    <location>
        <begin position="32"/>
        <end position="55"/>
    </location>
</feature>
<dbReference type="RefSeq" id="WP_305400314.1">
    <property type="nucleotide sequence ID" value="NZ_JAUYVT010000013.1"/>
</dbReference>
<comment type="caution">
    <text evidence="2">The sequence shown here is derived from an EMBL/GenBank/DDBJ whole genome shotgun (WGS) entry which is preliminary data.</text>
</comment>
<keyword evidence="1" id="KW-0472">Membrane</keyword>
<protein>
    <submittedName>
        <fullName evidence="2">Uncharacterized protein</fullName>
    </submittedName>
</protein>
<dbReference type="EMBL" id="JAUYVT010000013">
    <property type="protein sequence ID" value="MDP2565646.1"/>
    <property type="molecule type" value="Genomic_DNA"/>
</dbReference>
<name>A0ABT9FFX7_9GAMM</name>
<accession>A0ABT9FFX7</accession>
<reference evidence="2" key="1">
    <citation type="submission" date="2023-07" db="EMBL/GenBank/DDBJ databases">
        <title>Genome content predicts the carbon catabolic preferences of heterotrophic bacteria.</title>
        <authorList>
            <person name="Gralka M."/>
        </authorList>
    </citation>
    <scope>NUCLEOTIDE SEQUENCE</scope>
    <source>
        <strain evidence="2">4G09</strain>
    </source>
</reference>
<keyword evidence="1" id="KW-1133">Transmembrane helix</keyword>
<evidence type="ECO:0000256" key="1">
    <source>
        <dbReference type="SAM" id="Phobius"/>
    </source>
</evidence>
<organism evidence="2 3">
    <name type="scientific">Pseudoalteromonas marina</name>
    <dbReference type="NCBI Taxonomy" id="267375"/>
    <lineage>
        <taxon>Bacteria</taxon>
        <taxon>Pseudomonadati</taxon>
        <taxon>Pseudomonadota</taxon>
        <taxon>Gammaproteobacteria</taxon>
        <taxon>Alteromonadales</taxon>
        <taxon>Pseudoalteromonadaceae</taxon>
        <taxon>Pseudoalteromonas</taxon>
    </lineage>
</organism>
<gene>
    <name evidence="2" type="ORF">Q8W34_13455</name>
</gene>
<sequence length="93" mass="10872">MDKKKVIVILFGIVWFMLGAAFFIGFESVEKLLFCVFVFFFCYRYIYAFILNRSIYAPYTGEKIPPTEGNLTKRLFMLIIGIGACTYFTFFIP</sequence>
<evidence type="ECO:0000313" key="3">
    <source>
        <dbReference type="Proteomes" id="UP001177212"/>
    </source>
</evidence>
<dbReference type="Proteomes" id="UP001177212">
    <property type="component" value="Unassembled WGS sequence"/>
</dbReference>
<evidence type="ECO:0000313" key="2">
    <source>
        <dbReference type="EMBL" id="MDP2565646.1"/>
    </source>
</evidence>
<keyword evidence="1" id="KW-0812">Transmembrane</keyword>